<evidence type="ECO:0000259" key="6">
    <source>
        <dbReference type="Pfam" id="PF06803"/>
    </source>
</evidence>
<proteinExistence type="predicted"/>
<feature type="transmembrane region" description="Helical" evidence="5">
    <location>
        <begin position="92"/>
        <end position="115"/>
    </location>
</feature>
<comment type="subcellular location">
    <subcellularLocation>
        <location evidence="1">Endomembrane system</location>
        <topology evidence="1">Multi-pass membrane protein</topology>
    </subcellularLocation>
</comment>
<sequence>MNAREKAFERAKKKAENVARNPEKVKQIIDSALNKATAQKTSSQFQEITDKLQALLRMLKSWLNKEYSVIPWQTIILAFTAIIYFVTPFDAIFDFIPLLGFADDVAVLTAVLASINRDLDKFMEWEGELVQEETPVTDAVEADFEEVKGGGKPEA</sequence>
<organism evidence="7 8">
    <name type="scientific">Prosthecochloris marina</name>
    <dbReference type="NCBI Taxonomy" id="2017681"/>
    <lineage>
        <taxon>Bacteria</taxon>
        <taxon>Pseudomonadati</taxon>
        <taxon>Chlorobiota</taxon>
        <taxon>Chlorobiia</taxon>
        <taxon>Chlorobiales</taxon>
        <taxon>Chlorobiaceae</taxon>
        <taxon>Prosthecochloris</taxon>
    </lineage>
</organism>
<feature type="domain" description="DUF1232" evidence="6">
    <location>
        <begin position="75"/>
        <end position="109"/>
    </location>
</feature>
<keyword evidence="3 5" id="KW-1133">Transmembrane helix</keyword>
<evidence type="ECO:0000256" key="5">
    <source>
        <dbReference type="SAM" id="Phobius"/>
    </source>
</evidence>
<dbReference type="OrthoDB" id="9800034at2"/>
<evidence type="ECO:0000256" key="3">
    <source>
        <dbReference type="ARBA" id="ARBA00022989"/>
    </source>
</evidence>
<evidence type="ECO:0000313" key="7">
    <source>
        <dbReference type="EMBL" id="PWW81271.1"/>
    </source>
</evidence>
<evidence type="ECO:0000313" key="8">
    <source>
        <dbReference type="Proteomes" id="UP000246278"/>
    </source>
</evidence>
<dbReference type="Pfam" id="PF06803">
    <property type="entry name" value="DUF1232"/>
    <property type="match status" value="1"/>
</dbReference>
<keyword evidence="8" id="KW-1185">Reference proteome</keyword>
<reference evidence="8" key="1">
    <citation type="submission" date="2017-10" db="EMBL/GenBank/DDBJ databases">
        <authorList>
            <person name="Gaisin V.A."/>
            <person name="Rysina M.S."/>
            <person name="Grouzdev D.S."/>
        </authorList>
    </citation>
    <scope>NUCLEOTIDE SEQUENCE [LARGE SCALE GENOMIC DNA]</scope>
    <source>
        <strain evidence="8">V1</strain>
    </source>
</reference>
<dbReference type="AlphaFoldDB" id="A0A317T708"/>
<evidence type="ECO:0000256" key="4">
    <source>
        <dbReference type="ARBA" id="ARBA00023136"/>
    </source>
</evidence>
<dbReference type="GO" id="GO:0012505">
    <property type="term" value="C:endomembrane system"/>
    <property type="evidence" value="ECO:0007669"/>
    <property type="project" value="UniProtKB-SubCell"/>
</dbReference>
<gene>
    <name evidence="7" type="ORF">CR164_11055</name>
</gene>
<dbReference type="EMBL" id="PDNZ01000008">
    <property type="protein sequence ID" value="PWW81271.1"/>
    <property type="molecule type" value="Genomic_DNA"/>
</dbReference>
<comment type="caution">
    <text evidence="7">The sequence shown here is derived from an EMBL/GenBank/DDBJ whole genome shotgun (WGS) entry which is preliminary data.</text>
</comment>
<evidence type="ECO:0000256" key="2">
    <source>
        <dbReference type="ARBA" id="ARBA00022692"/>
    </source>
</evidence>
<evidence type="ECO:0000256" key="1">
    <source>
        <dbReference type="ARBA" id="ARBA00004127"/>
    </source>
</evidence>
<keyword evidence="4 5" id="KW-0472">Membrane</keyword>
<name>A0A317T708_9CHLB</name>
<keyword evidence="2 5" id="KW-0812">Transmembrane</keyword>
<dbReference type="RefSeq" id="WP_110024059.1">
    <property type="nucleotide sequence ID" value="NZ_PDNZ01000008.1"/>
</dbReference>
<dbReference type="Proteomes" id="UP000246278">
    <property type="component" value="Unassembled WGS sequence"/>
</dbReference>
<accession>A0A317T708</accession>
<protein>
    <recommendedName>
        <fullName evidence="6">DUF1232 domain-containing protein</fullName>
    </recommendedName>
</protein>
<dbReference type="InterPro" id="IPR010652">
    <property type="entry name" value="DUF1232"/>
</dbReference>
<feature type="transmembrane region" description="Helical" evidence="5">
    <location>
        <begin position="67"/>
        <end position="86"/>
    </location>
</feature>